<dbReference type="CDD" id="cd21109">
    <property type="entry name" value="SPASM"/>
    <property type="match status" value="1"/>
</dbReference>
<feature type="non-terminal residue" evidence="2">
    <location>
        <position position="1"/>
    </location>
</feature>
<dbReference type="AlphaFoldDB" id="A0A9D5JYI4"/>
<dbReference type="Proteomes" id="UP000649604">
    <property type="component" value="Unassembled WGS sequence"/>
</dbReference>
<dbReference type="EMBL" id="WJJP01000592">
    <property type="protein sequence ID" value="MBD3326515.1"/>
    <property type="molecule type" value="Genomic_DNA"/>
</dbReference>
<evidence type="ECO:0000313" key="2">
    <source>
        <dbReference type="EMBL" id="MBD3326515.1"/>
    </source>
</evidence>
<evidence type="ECO:0000259" key="1">
    <source>
        <dbReference type="Pfam" id="PF13186"/>
    </source>
</evidence>
<feature type="domain" description="4Fe4S-binding SPASM" evidence="1">
    <location>
        <begin position="1"/>
        <end position="34"/>
    </location>
</feature>
<name>A0A9D5JYI4_9BACT</name>
<dbReference type="InterPro" id="IPR023885">
    <property type="entry name" value="4Fe4S-binding_SPASM_dom"/>
</dbReference>
<proteinExistence type="predicted"/>
<reference evidence="2" key="1">
    <citation type="submission" date="2019-11" db="EMBL/GenBank/DDBJ databases">
        <title>Microbial mats filling the niche in hypersaline microbial mats.</title>
        <authorList>
            <person name="Wong H.L."/>
            <person name="Macleod F.I."/>
            <person name="White R.A. III"/>
            <person name="Burns B.P."/>
        </authorList>
    </citation>
    <scope>NUCLEOTIDE SEQUENCE</scope>
    <source>
        <strain evidence="2">Rbin_158</strain>
    </source>
</reference>
<organism evidence="2 3">
    <name type="scientific">candidate division KSB3 bacterium</name>
    <dbReference type="NCBI Taxonomy" id="2044937"/>
    <lineage>
        <taxon>Bacteria</taxon>
        <taxon>candidate division KSB3</taxon>
    </lineage>
</organism>
<dbReference type="Pfam" id="PF13186">
    <property type="entry name" value="SPASM"/>
    <property type="match status" value="1"/>
</dbReference>
<gene>
    <name evidence="2" type="ORF">GF339_18165</name>
</gene>
<comment type="caution">
    <text evidence="2">The sequence shown here is derived from an EMBL/GenBank/DDBJ whole genome shotgun (WGS) entry which is preliminary data.</text>
</comment>
<accession>A0A9D5JYI4</accession>
<sequence>YVFGNLFEQSIEEIWGSERAQWYRRQIPAQCLECIEFSRCRGGARSVTVEYGLEGDRLMKEPIRQPVAETIELDPAWKPIPYFTVREESFGYLLCRLNWSVPVTHDARPLLEAINGQNTVERLYQEFGEDGLQLLGHLYREDCIGFE</sequence>
<evidence type="ECO:0000313" key="3">
    <source>
        <dbReference type="Proteomes" id="UP000649604"/>
    </source>
</evidence>
<protein>
    <recommendedName>
        <fullName evidence="1">4Fe4S-binding SPASM domain-containing protein</fullName>
    </recommendedName>
</protein>